<dbReference type="InterPro" id="IPR004864">
    <property type="entry name" value="LEA_2"/>
</dbReference>
<dbReference type="RefSeq" id="WP_141641939.1">
    <property type="nucleotide sequence ID" value="NZ_VIFM01000024.1"/>
</dbReference>
<sequence>MRERRELLALLAGALLSSGCLGSVPFQPRAYDDAVRVESLSVDFHADGSGVLDVGLQVKNPSSDAATLTSVDFELWVDGRRVASGQQHVDAALPPDGEAPLRVLFPLAAERVIAVTGEAPVPVRVRGGVVLRFGRTERRAPFRVQGSQKLTHVPPLEGASD</sequence>
<protein>
    <submittedName>
        <fullName evidence="2">LEA type 2 family protein</fullName>
    </submittedName>
</protein>
<organism evidence="2 3">
    <name type="scientific">Myxococcus llanfairpwllgwyngyllgogerychwyrndrobwllllantysiliogogogochensis</name>
    <dbReference type="NCBI Taxonomy" id="2590453"/>
    <lineage>
        <taxon>Bacteria</taxon>
        <taxon>Pseudomonadati</taxon>
        <taxon>Myxococcota</taxon>
        <taxon>Myxococcia</taxon>
        <taxon>Myxococcales</taxon>
        <taxon>Cystobacterineae</taxon>
        <taxon>Myxococcaceae</taxon>
        <taxon>Myxococcus</taxon>
    </lineage>
</organism>
<keyword evidence="3" id="KW-1185">Reference proteome</keyword>
<feature type="domain" description="Late embryogenesis abundant protein LEA-2 subgroup" evidence="1">
    <location>
        <begin position="56"/>
        <end position="146"/>
    </location>
</feature>
<reference evidence="2 3" key="1">
    <citation type="submission" date="2019-06" db="EMBL/GenBank/DDBJ databases">
        <authorList>
            <person name="Livingstone P."/>
            <person name="Whitworth D."/>
        </authorList>
    </citation>
    <scope>NUCLEOTIDE SEQUENCE [LARGE SCALE GENOMIC DNA]</scope>
    <source>
        <strain evidence="2 3">AM401</strain>
    </source>
</reference>
<dbReference type="Pfam" id="PF03168">
    <property type="entry name" value="LEA_2"/>
    <property type="match status" value="1"/>
</dbReference>
<accession>A0A540X586</accession>
<evidence type="ECO:0000313" key="2">
    <source>
        <dbReference type="EMBL" id="TQF16407.1"/>
    </source>
</evidence>
<comment type="caution">
    <text evidence="2">The sequence shown here is derived from an EMBL/GenBank/DDBJ whole genome shotgun (WGS) entry which is preliminary data.</text>
</comment>
<dbReference type="PROSITE" id="PS51257">
    <property type="entry name" value="PROKAR_LIPOPROTEIN"/>
    <property type="match status" value="1"/>
</dbReference>
<dbReference type="Gene3D" id="2.60.40.1820">
    <property type="match status" value="1"/>
</dbReference>
<dbReference type="Proteomes" id="UP000315369">
    <property type="component" value="Unassembled WGS sequence"/>
</dbReference>
<dbReference type="AlphaFoldDB" id="A0A540X586"/>
<dbReference type="EMBL" id="VIFM01000024">
    <property type="protein sequence ID" value="TQF16407.1"/>
    <property type="molecule type" value="Genomic_DNA"/>
</dbReference>
<evidence type="ECO:0000259" key="1">
    <source>
        <dbReference type="Pfam" id="PF03168"/>
    </source>
</evidence>
<proteinExistence type="predicted"/>
<evidence type="ECO:0000313" key="3">
    <source>
        <dbReference type="Proteomes" id="UP000315369"/>
    </source>
</evidence>
<gene>
    <name evidence="2" type="ORF">FJV41_08605</name>
</gene>
<name>A0A540X586_9BACT</name>
<dbReference type="OrthoDB" id="5382407at2"/>
<dbReference type="SUPFAM" id="SSF117070">
    <property type="entry name" value="LEA14-like"/>
    <property type="match status" value="1"/>
</dbReference>